<evidence type="ECO:0000313" key="3">
    <source>
        <dbReference type="Proteomes" id="UP001603857"/>
    </source>
</evidence>
<organism evidence="2 3">
    <name type="scientific">Flemingia macrophylla</name>
    <dbReference type="NCBI Taxonomy" id="520843"/>
    <lineage>
        <taxon>Eukaryota</taxon>
        <taxon>Viridiplantae</taxon>
        <taxon>Streptophyta</taxon>
        <taxon>Embryophyta</taxon>
        <taxon>Tracheophyta</taxon>
        <taxon>Spermatophyta</taxon>
        <taxon>Magnoliopsida</taxon>
        <taxon>eudicotyledons</taxon>
        <taxon>Gunneridae</taxon>
        <taxon>Pentapetalae</taxon>
        <taxon>rosids</taxon>
        <taxon>fabids</taxon>
        <taxon>Fabales</taxon>
        <taxon>Fabaceae</taxon>
        <taxon>Papilionoideae</taxon>
        <taxon>50 kb inversion clade</taxon>
        <taxon>NPAAA clade</taxon>
        <taxon>indigoferoid/millettioid clade</taxon>
        <taxon>Phaseoleae</taxon>
        <taxon>Flemingia</taxon>
    </lineage>
</organism>
<dbReference type="EMBL" id="JBGMDY010000003">
    <property type="protein sequence ID" value="KAL2340138.1"/>
    <property type="molecule type" value="Genomic_DNA"/>
</dbReference>
<comment type="caution">
    <text evidence="2">The sequence shown here is derived from an EMBL/GenBank/DDBJ whole genome shotgun (WGS) entry which is preliminary data.</text>
</comment>
<sequence length="102" mass="11607">MLHPSSLLHRPSGTLKSLNSSVSMESNIQGELSRRFKDISRGISTALVLQSRCLMKNIMPYVILGEMETAFFDASCFYILYVLVHEELVLRSRDQSMSDYSE</sequence>
<name>A0ABD1MWF3_9FABA</name>
<evidence type="ECO:0000313" key="2">
    <source>
        <dbReference type="EMBL" id="KAL2340138.1"/>
    </source>
</evidence>
<evidence type="ECO:0000256" key="1">
    <source>
        <dbReference type="SAM" id="MobiDB-lite"/>
    </source>
</evidence>
<dbReference type="Proteomes" id="UP001603857">
    <property type="component" value="Unassembled WGS sequence"/>
</dbReference>
<dbReference type="AlphaFoldDB" id="A0ABD1MWF3"/>
<proteinExistence type="predicted"/>
<feature type="region of interest" description="Disordered" evidence="1">
    <location>
        <begin position="1"/>
        <end position="20"/>
    </location>
</feature>
<gene>
    <name evidence="2" type="ORF">Fmac_008078</name>
</gene>
<keyword evidence="3" id="KW-1185">Reference proteome</keyword>
<reference evidence="2 3" key="1">
    <citation type="submission" date="2024-08" db="EMBL/GenBank/DDBJ databases">
        <title>Insights into the chromosomal genome structure of Flemingia macrophylla.</title>
        <authorList>
            <person name="Ding Y."/>
            <person name="Zhao Y."/>
            <person name="Bi W."/>
            <person name="Wu M."/>
            <person name="Zhao G."/>
            <person name="Gong Y."/>
            <person name="Li W."/>
            <person name="Zhang P."/>
        </authorList>
    </citation>
    <scope>NUCLEOTIDE SEQUENCE [LARGE SCALE GENOMIC DNA]</scope>
    <source>
        <strain evidence="2">DYQJB</strain>
        <tissue evidence="2">Leaf</tissue>
    </source>
</reference>
<protein>
    <submittedName>
        <fullName evidence="2">Uncharacterized protein</fullName>
    </submittedName>
</protein>
<accession>A0ABD1MWF3</accession>